<reference evidence="5" key="1">
    <citation type="submission" date="2013-07" db="EMBL/GenBank/DDBJ databases">
        <title>Midgut Transcriptome Profiling of Anoplphora glabripennis, a Lignocellulose Degrading, Wood-Boring Cerambycid.</title>
        <authorList>
            <person name="Scully E.D."/>
            <person name="Hoover K."/>
            <person name="Carlson J.E."/>
            <person name="Tien M."/>
            <person name="Geib S.M."/>
        </authorList>
    </citation>
    <scope>NUCLEOTIDE SEQUENCE</scope>
</reference>
<evidence type="ECO:0000313" key="5">
    <source>
        <dbReference type="EMBL" id="JAB63946.1"/>
    </source>
</evidence>
<evidence type="ECO:0000256" key="1">
    <source>
        <dbReference type="SAM" id="MobiDB-lite"/>
    </source>
</evidence>
<keyword evidence="2" id="KW-1133">Transmembrane helix</keyword>
<dbReference type="Pfam" id="PF16040">
    <property type="entry name" value="APD1-4_N"/>
    <property type="match status" value="1"/>
</dbReference>
<name>V5I8K6_ANOGL</name>
<dbReference type="PANTHER" id="PTHR39077">
    <property type="entry name" value="DUF4793 DOMAIN-CONTAINING PROTEIN"/>
    <property type="match status" value="1"/>
</dbReference>
<feature type="domain" description="E3 ubiquitin-protein ligase APD1-4 N-terminal" evidence="3">
    <location>
        <begin position="92"/>
        <end position="161"/>
    </location>
</feature>
<feature type="transmembrane region" description="Helical" evidence="2">
    <location>
        <begin position="453"/>
        <end position="472"/>
    </location>
</feature>
<accession>V5I8K6</accession>
<evidence type="ECO:0000259" key="4">
    <source>
        <dbReference type="Pfam" id="PF16041"/>
    </source>
</evidence>
<proteinExistence type="predicted"/>
<dbReference type="InterPro" id="IPR032008">
    <property type="entry name" value="APD1-4_N"/>
</dbReference>
<dbReference type="EMBL" id="GALX01004520">
    <property type="protein sequence ID" value="JAB63946.1"/>
    <property type="molecule type" value="Transcribed_RNA"/>
</dbReference>
<dbReference type="Pfam" id="PF16041">
    <property type="entry name" value="APD1-4_M"/>
    <property type="match status" value="1"/>
</dbReference>
<feature type="region of interest" description="Disordered" evidence="1">
    <location>
        <begin position="243"/>
        <end position="269"/>
    </location>
</feature>
<organism evidence="5">
    <name type="scientific">Anoplophora glabripennis</name>
    <name type="common">Asian longhorn beetle</name>
    <name type="synonym">Anoplophora nobilis</name>
    <dbReference type="NCBI Taxonomy" id="217634"/>
    <lineage>
        <taxon>Eukaryota</taxon>
        <taxon>Metazoa</taxon>
        <taxon>Ecdysozoa</taxon>
        <taxon>Arthropoda</taxon>
        <taxon>Hexapoda</taxon>
        <taxon>Insecta</taxon>
        <taxon>Pterygota</taxon>
        <taxon>Neoptera</taxon>
        <taxon>Endopterygota</taxon>
        <taxon>Coleoptera</taxon>
        <taxon>Polyphaga</taxon>
        <taxon>Cucujiformia</taxon>
        <taxon>Chrysomeloidea</taxon>
        <taxon>Cerambycidae</taxon>
        <taxon>Lamiinae</taxon>
        <taxon>Lamiini</taxon>
        <taxon>Anoplophora</taxon>
    </lineage>
</organism>
<keyword evidence="2" id="KW-0472">Membrane</keyword>
<feature type="compositionally biased region" description="Basic and acidic residues" evidence="1">
    <location>
        <begin position="252"/>
        <end position="261"/>
    </location>
</feature>
<keyword evidence="2" id="KW-0812">Transmembrane</keyword>
<feature type="transmembrane region" description="Helical" evidence="2">
    <location>
        <begin position="34"/>
        <end position="55"/>
    </location>
</feature>
<sequence>MVNSSNKISYYNGQKYSSIPQLHDGRKMHGVKRVIVFCLMTTILPTILIIIPLYLRHSVFADVTHPVAESDVVPIEDGLSTVFCEALSLKMNTSFNAFQLRGKPQLSQKRKHIRLKKSMTLPDDTLEYWGFYLLKGALVKLKVCSRYEGSRILVVRGEKNLKTCGLMEHNLKKYGAKMDVEHSRVKVTYETAAEELGLVDKQSIDINSAAEDFTDDKDEVRKRIELGKHRNSKFNFIHGAKQQNSSSSRYNVENKDGGEHVRHQKRHIGKRQEEIKKLKGELDGQERLRRSMNPLDGHITHGGNAFNVSSVLDEASNSVSSFETDLLICYDGKILLTRGFSPCKSCSNVDYLEKSNHMITEHLVASDGYYYYIFYSDNDFVRNDIHAVFDIYKPTYRFANTSSGSECVNQTECKFPIRFMSDETVIVEVPTRDGIEHEEDDITLLTSTCHPRMAVYMVFPILVLLMILACAFL</sequence>
<evidence type="ECO:0008006" key="6">
    <source>
        <dbReference type="Google" id="ProtNLM"/>
    </source>
</evidence>
<dbReference type="InterPro" id="IPR032010">
    <property type="entry name" value="APD1-4_M"/>
</dbReference>
<evidence type="ECO:0000259" key="3">
    <source>
        <dbReference type="Pfam" id="PF16040"/>
    </source>
</evidence>
<protein>
    <recommendedName>
        <fullName evidence="6">E3 ubiquitin-protein ligase APD1-4 middle domain-containing protein</fullName>
    </recommendedName>
</protein>
<dbReference type="AlphaFoldDB" id="V5I8K6"/>
<evidence type="ECO:0000256" key="2">
    <source>
        <dbReference type="SAM" id="Phobius"/>
    </source>
</evidence>
<feature type="domain" description="E3 ubiquitin-protein ligase APD1-4 middle" evidence="4">
    <location>
        <begin position="361"/>
        <end position="470"/>
    </location>
</feature>
<dbReference type="PANTHER" id="PTHR39077:SF2">
    <property type="entry name" value="E3 UBIQUITIN-PROTEIN LIGASE APD1-4 MIDDLE DOMAIN-CONTAINING PROTEIN"/>
    <property type="match status" value="1"/>
</dbReference>